<evidence type="ECO:0000313" key="2">
    <source>
        <dbReference type="EMBL" id="MBA8825828.1"/>
    </source>
</evidence>
<dbReference type="EMBL" id="JACGWZ010000004">
    <property type="protein sequence ID" value="MBA8825828.1"/>
    <property type="molecule type" value="Genomic_DNA"/>
</dbReference>
<sequence length="93" mass="10188">MNVDMNAVMPGQRRVSPRRRGCGTDRAVETTGHARFGRCRRNLDSRQRPPDRAHPADIFAAQGIDHPIDVMTRCPLTPAEAKSGVKSGAVPQL</sequence>
<reference evidence="2 3" key="1">
    <citation type="submission" date="2020-07" db="EMBL/GenBank/DDBJ databases">
        <title>Sequencing the genomes of 1000 actinobacteria strains.</title>
        <authorList>
            <person name="Klenk H.-P."/>
        </authorList>
    </citation>
    <scope>NUCLEOTIDE SEQUENCE [LARGE SCALE GENOMIC DNA]</scope>
    <source>
        <strain evidence="2 3">DSM 45975</strain>
    </source>
</reference>
<organism evidence="2 3">
    <name type="scientific">Halosaccharopolyspora lacisalsi</name>
    <dbReference type="NCBI Taxonomy" id="1000566"/>
    <lineage>
        <taxon>Bacteria</taxon>
        <taxon>Bacillati</taxon>
        <taxon>Actinomycetota</taxon>
        <taxon>Actinomycetes</taxon>
        <taxon>Pseudonocardiales</taxon>
        <taxon>Pseudonocardiaceae</taxon>
        <taxon>Halosaccharopolyspora</taxon>
    </lineage>
</organism>
<dbReference type="AlphaFoldDB" id="A0A839E4I4"/>
<accession>A0A839E4I4</accession>
<evidence type="ECO:0000256" key="1">
    <source>
        <dbReference type="SAM" id="MobiDB-lite"/>
    </source>
</evidence>
<name>A0A839E4I4_9PSEU</name>
<gene>
    <name evidence="2" type="ORF">FHX42_003194</name>
</gene>
<feature type="region of interest" description="Disordered" evidence="1">
    <location>
        <begin position="1"/>
        <end position="25"/>
    </location>
</feature>
<dbReference type="Proteomes" id="UP000569329">
    <property type="component" value="Unassembled WGS sequence"/>
</dbReference>
<comment type="caution">
    <text evidence="2">The sequence shown here is derived from an EMBL/GenBank/DDBJ whole genome shotgun (WGS) entry which is preliminary data.</text>
</comment>
<evidence type="ECO:0000313" key="3">
    <source>
        <dbReference type="Proteomes" id="UP000569329"/>
    </source>
</evidence>
<protein>
    <submittedName>
        <fullName evidence="2">Uncharacterized protein</fullName>
    </submittedName>
</protein>
<proteinExistence type="predicted"/>
<keyword evidence="3" id="KW-1185">Reference proteome</keyword>